<evidence type="ECO:0000313" key="2">
    <source>
        <dbReference type="Proteomes" id="UP001249851"/>
    </source>
</evidence>
<sequence length="643" mass="73427">MVHGLTCSGLTETQYINSCQAAGIGHVEQQYISTVHSSLGYRDAVKSLYERKLLEARTEAQQDPQYFLHGDVIITDARHDSSRGSQHTTVSALSHSNKKVVYSLNWSKEDMSAAASREIPMTKQVIDSLAILGGKGVKKAFKKVASGLVRDAEKSWFAELSDKVKCTKMHIYYAMKNCNGDADVLRNYIANIVDHYQGNHTKCHQDSRCKEDGYVCSKKPLVSERAIAAYRKAVEGTTVFKNAEDYGLVIIYYSNGEMFQCNFKICPMACQEIFIDYDKPVIAQEKEITHKYLLCWKYHGDGVMVEWGTTCRDTYWIESLHLVMLIYTPKRIHFSRADTYEMRIQLAILDWLNVVSNCKLNIIHPSLKVFIAKLKATCQIEQKIAATNNKLERHYKKWKKFLPLFYISLDDIARLEKCDLEMKKANKGGILNFPEDIRSRRYRISPLEKREVIVRPDSDDEEAKTDLLRRRKLFLKKAWKVASVRGTKGHMLLEALDRPGCSQLQVKELKKLRAMLQDEHMTNKVKVLYNIIDLSSVLVFIGCDHQTQQWLCLFLAFRWLDAGLKRPLCHGRSHELKAEMASVVEVEDSMVFSDGVWCKLLTSSSNAVSVALSEGLDGDLHDLQTLLLTSVSPPLHFLRGIKY</sequence>
<gene>
    <name evidence="1" type="ORF">P5673_030300</name>
</gene>
<evidence type="ECO:0000313" key="1">
    <source>
        <dbReference type="EMBL" id="KAK2549305.1"/>
    </source>
</evidence>
<protein>
    <submittedName>
        <fullName evidence="1">Uncharacterized protein</fullName>
    </submittedName>
</protein>
<organism evidence="1 2">
    <name type="scientific">Acropora cervicornis</name>
    <name type="common">Staghorn coral</name>
    <dbReference type="NCBI Taxonomy" id="6130"/>
    <lineage>
        <taxon>Eukaryota</taxon>
        <taxon>Metazoa</taxon>
        <taxon>Cnidaria</taxon>
        <taxon>Anthozoa</taxon>
        <taxon>Hexacorallia</taxon>
        <taxon>Scleractinia</taxon>
        <taxon>Astrocoeniina</taxon>
        <taxon>Acroporidae</taxon>
        <taxon>Acropora</taxon>
    </lineage>
</organism>
<name>A0AAD9UTR0_ACRCE</name>
<dbReference type="EMBL" id="JARQWQ010000128">
    <property type="protein sequence ID" value="KAK2549305.1"/>
    <property type="molecule type" value="Genomic_DNA"/>
</dbReference>
<dbReference type="AlphaFoldDB" id="A0AAD9UTR0"/>
<reference evidence="1" key="1">
    <citation type="journal article" date="2023" name="G3 (Bethesda)">
        <title>Whole genome assembly and annotation of the endangered Caribbean coral Acropora cervicornis.</title>
        <authorList>
            <person name="Selwyn J.D."/>
            <person name="Vollmer S.V."/>
        </authorList>
    </citation>
    <scope>NUCLEOTIDE SEQUENCE</scope>
    <source>
        <strain evidence="1">K2</strain>
    </source>
</reference>
<comment type="caution">
    <text evidence="1">The sequence shown here is derived from an EMBL/GenBank/DDBJ whole genome shotgun (WGS) entry which is preliminary data.</text>
</comment>
<accession>A0AAD9UTR0</accession>
<dbReference type="Proteomes" id="UP001249851">
    <property type="component" value="Unassembled WGS sequence"/>
</dbReference>
<reference evidence="1" key="2">
    <citation type="journal article" date="2023" name="Science">
        <title>Genomic signatures of disease resistance in endangered staghorn corals.</title>
        <authorList>
            <person name="Vollmer S.V."/>
            <person name="Selwyn J.D."/>
            <person name="Despard B.A."/>
            <person name="Roesel C.L."/>
        </authorList>
    </citation>
    <scope>NUCLEOTIDE SEQUENCE</scope>
    <source>
        <strain evidence="1">K2</strain>
    </source>
</reference>
<keyword evidence="2" id="KW-1185">Reference proteome</keyword>
<proteinExistence type="predicted"/>